<feature type="domain" description="Beta-lactamase-related" evidence="3">
    <location>
        <begin position="55"/>
        <end position="369"/>
    </location>
</feature>
<dbReference type="Gene3D" id="3.40.710.10">
    <property type="entry name" value="DD-peptidase/beta-lactamase superfamily"/>
    <property type="match status" value="1"/>
</dbReference>
<proteinExistence type="predicted"/>
<keyword evidence="1" id="KW-0472">Membrane</keyword>
<protein>
    <recommendedName>
        <fullName evidence="3">Beta-lactamase-related domain-containing protein</fullName>
    </recommendedName>
</protein>
<dbReference type="Pfam" id="PF00144">
    <property type="entry name" value="Beta-lactamase"/>
    <property type="match status" value="1"/>
</dbReference>
<evidence type="ECO:0000256" key="1">
    <source>
        <dbReference type="SAM" id="Phobius"/>
    </source>
</evidence>
<dbReference type="RefSeq" id="WP_104829746.1">
    <property type="nucleotide sequence ID" value="NZ_PJCH01000005.1"/>
</dbReference>
<keyword evidence="2" id="KW-0732">Signal</keyword>
<organism evidence="4 5">
    <name type="scientific">Hyphococcus luteus</name>
    <dbReference type="NCBI Taxonomy" id="2058213"/>
    <lineage>
        <taxon>Bacteria</taxon>
        <taxon>Pseudomonadati</taxon>
        <taxon>Pseudomonadota</taxon>
        <taxon>Alphaproteobacteria</taxon>
        <taxon>Parvularculales</taxon>
        <taxon>Parvularculaceae</taxon>
        <taxon>Hyphococcus</taxon>
    </lineage>
</organism>
<evidence type="ECO:0000259" key="3">
    <source>
        <dbReference type="Pfam" id="PF00144"/>
    </source>
</evidence>
<dbReference type="OrthoDB" id="113033at2"/>
<gene>
    <name evidence="4" type="ORF">CW354_09450</name>
</gene>
<evidence type="ECO:0000256" key="2">
    <source>
        <dbReference type="SAM" id="SignalP"/>
    </source>
</evidence>
<reference evidence="4 5" key="1">
    <citation type="submission" date="2017-12" db="EMBL/GenBank/DDBJ databases">
        <authorList>
            <person name="Hurst M.R.H."/>
        </authorList>
    </citation>
    <scope>NUCLEOTIDE SEQUENCE [LARGE SCALE GENOMIC DNA]</scope>
    <source>
        <strain evidence="4 5">SY-3-19</strain>
    </source>
</reference>
<name>A0A2S7K7N9_9PROT</name>
<feature type="transmembrane region" description="Helical" evidence="1">
    <location>
        <begin position="620"/>
        <end position="642"/>
    </location>
</feature>
<dbReference type="SUPFAM" id="SSF56601">
    <property type="entry name" value="beta-lactamase/transpeptidase-like"/>
    <property type="match status" value="1"/>
</dbReference>
<dbReference type="InterPro" id="IPR050491">
    <property type="entry name" value="AmpC-like"/>
</dbReference>
<dbReference type="Proteomes" id="UP000239504">
    <property type="component" value="Unassembled WGS sequence"/>
</dbReference>
<dbReference type="AlphaFoldDB" id="A0A2S7K7N9"/>
<comment type="caution">
    <text evidence="4">The sequence shown here is derived from an EMBL/GenBank/DDBJ whole genome shotgun (WGS) entry which is preliminary data.</text>
</comment>
<dbReference type="InterPro" id="IPR001466">
    <property type="entry name" value="Beta-lactam-related"/>
</dbReference>
<keyword evidence="5" id="KW-1185">Reference proteome</keyword>
<feature type="signal peptide" evidence="2">
    <location>
        <begin position="1"/>
        <end position="20"/>
    </location>
</feature>
<feature type="chain" id="PRO_5015671415" description="Beta-lactamase-related domain-containing protein" evidence="2">
    <location>
        <begin position="21"/>
        <end position="647"/>
    </location>
</feature>
<evidence type="ECO:0000313" key="4">
    <source>
        <dbReference type="EMBL" id="PQA88502.1"/>
    </source>
</evidence>
<evidence type="ECO:0000313" key="5">
    <source>
        <dbReference type="Proteomes" id="UP000239504"/>
    </source>
</evidence>
<sequence length="647" mass="69885">MRLSLVVAFVIAVFAGAASAQVPSPDAAPSTPVATVELDPFEPTREEAVLESYVDGVVAAHRREHDAPAVAVSVVRDGRILFAKAYGDADVETGAPASGTRSLFRIGSVSKTFTWTAVMMLYERGLIDLDEDVNRYLKGMQIPEAFDAPVTMNDLMAHRAGFEDTLEVFTVPDTTDKSLTDVLAEQMPKRVYPPGTRTSYSNWGAALAAKIVEDVSGVPYEKFLQDEILTPLSMTHTTLKGPALMNDETRAALAKAYELKAGDYAPADYMEIGPYAPAGAMASTANDMAQWMLLHMGRGEYNGAKLMRPQTHDFMWTRAFDDRPAGADLAHGFMTRHYRDVVSFGHGGATSSYYTDMTMVPQFGIGVFVSQSGTMDRTLVSDLPWLVIDHVLDAPPDFAHDDPGFADKAEGFAGAYLDNRRSFSRFEKLFATDSTAEVAPAKGGLTVSIEGKTFHYAPVKGAADTFENRHGARLVFGRDEKGRVTHFTGSWGVHSYERVGFATNPLLLNLAFGLALLFSVTTVAGAWRRQGRGALKTRAGALVGLGAIVAAGLVFALAGAFVWMAVQMANADAAMLLSYPPASIVILRLVALGVFAVAIAGLVSLWPAWSGSGWRVWRKLHHTAFALALAYFALMLVVWNVIFAPTA</sequence>
<feature type="transmembrane region" description="Helical" evidence="1">
    <location>
        <begin position="539"/>
        <end position="566"/>
    </location>
</feature>
<feature type="transmembrane region" description="Helical" evidence="1">
    <location>
        <begin position="506"/>
        <end position="527"/>
    </location>
</feature>
<keyword evidence="1" id="KW-1133">Transmembrane helix</keyword>
<dbReference type="InterPro" id="IPR012338">
    <property type="entry name" value="Beta-lactam/transpept-like"/>
</dbReference>
<accession>A0A2S7K7N9</accession>
<dbReference type="PANTHER" id="PTHR46825:SF9">
    <property type="entry name" value="BETA-LACTAMASE-RELATED DOMAIN-CONTAINING PROTEIN"/>
    <property type="match status" value="1"/>
</dbReference>
<feature type="transmembrane region" description="Helical" evidence="1">
    <location>
        <begin position="586"/>
        <end position="608"/>
    </location>
</feature>
<dbReference type="EMBL" id="PJCH01000005">
    <property type="protein sequence ID" value="PQA88502.1"/>
    <property type="molecule type" value="Genomic_DNA"/>
</dbReference>
<keyword evidence="1" id="KW-0812">Transmembrane</keyword>
<dbReference type="PANTHER" id="PTHR46825">
    <property type="entry name" value="D-ALANYL-D-ALANINE-CARBOXYPEPTIDASE/ENDOPEPTIDASE AMPH"/>
    <property type="match status" value="1"/>
</dbReference>